<keyword evidence="3" id="KW-0804">Transcription</keyword>
<proteinExistence type="predicted"/>
<dbReference type="GO" id="GO:0005829">
    <property type="term" value="C:cytosol"/>
    <property type="evidence" value="ECO:0007669"/>
    <property type="project" value="TreeGrafter"/>
</dbReference>
<dbReference type="SUPFAM" id="SSF46689">
    <property type="entry name" value="Homeodomain-like"/>
    <property type="match status" value="1"/>
</dbReference>
<reference evidence="7" key="1">
    <citation type="submission" date="2018-05" db="EMBL/GenBank/DDBJ databases">
        <title>Complete Genome Sequence of Methylobacterium sp. 17SD2-17.</title>
        <authorList>
            <person name="Srinivasan S."/>
        </authorList>
    </citation>
    <scope>NUCLEOTIDE SEQUENCE [LARGE SCALE GENOMIC DNA]</scope>
    <source>
        <strain evidence="7">17SD2-17</strain>
    </source>
</reference>
<dbReference type="InterPro" id="IPR018060">
    <property type="entry name" value="HTH_AraC"/>
</dbReference>
<dbReference type="RefSeq" id="WP_109893170.1">
    <property type="nucleotide sequence ID" value="NZ_CP029550.1"/>
</dbReference>
<dbReference type="KEGG" id="mets:DK389_23340"/>
<feature type="region of interest" description="Disordered" evidence="4">
    <location>
        <begin position="1"/>
        <end position="24"/>
    </location>
</feature>
<dbReference type="GO" id="GO:0000976">
    <property type="term" value="F:transcription cis-regulatory region binding"/>
    <property type="evidence" value="ECO:0007669"/>
    <property type="project" value="TreeGrafter"/>
</dbReference>
<dbReference type="GO" id="GO:0003700">
    <property type="term" value="F:DNA-binding transcription factor activity"/>
    <property type="evidence" value="ECO:0007669"/>
    <property type="project" value="InterPro"/>
</dbReference>
<feature type="compositionally biased region" description="Polar residues" evidence="4">
    <location>
        <begin position="1"/>
        <end position="21"/>
    </location>
</feature>
<protein>
    <submittedName>
        <fullName evidence="6">AraC family transcriptional regulator</fullName>
    </submittedName>
</protein>
<sequence>MLSSVGQRTNGGSNGAATAESSDGAEEAPSIGFIHPDVVRALHTVLVELGADLDSLLGEANLDPRLFDGSSKPVPFTVIGRLIALAAERTRCAHLGLLVGQRTTLASLGLLGRLLRHSASVGDALRALEAHARVRDRGAVIGLGVYDDTAVLSYAPHEPEAEGAALQLERALATVTTLLRGLCGAAWAPLEVLLPRSAPLDTAPYIGFFRGPVRFDQEAAALVFPAELLEQQNAGADPAVRRRLEDRIRRLEADQVTTLTDKLREYLQTAVTRQRCTAERVARLRLVTRRTLSRRLRAEGTSFRRLASEAQFRAAKQLLADTSMSLAQISGCLDFSEPAAFTHAFRRWSGTTPSAWRRANRPETQRGEGPEERRAFGRRDTGCSSTFVPGPAPS</sequence>
<name>A0A2U8WC52_9HYPH</name>
<dbReference type="Pfam" id="PF12833">
    <property type="entry name" value="HTH_18"/>
    <property type="match status" value="1"/>
</dbReference>
<dbReference type="AlphaFoldDB" id="A0A2U8WC52"/>
<dbReference type="EMBL" id="CP029550">
    <property type="protein sequence ID" value="AWN42896.1"/>
    <property type="molecule type" value="Genomic_DNA"/>
</dbReference>
<dbReference type="SMART" id="SM00342">
    <property type="entry name" value="HTH_ARAC"/>
    <property type="match status" value="1"/>
</dbReference>
<evidence type="ECO:0000256" key="4">
    <source>
        <dbReference type="SAM" id="MobiDB-lite"/>
    </source>
</evidence>
<feature type="domain" description="HTH araC/xylS-type" evidence="5">
    <location>
        <begin position="261"/>
        <end position="359"/>
    </location>
</feature>
<evidence type="ECO:0000256" key="2">
    <source>
        <dbReference type="ARBA" id="ARBA00023125"/>
    </source>
</evidence>
<evidence type="ECO:0000313" key="6">
    <source>
        <dbReference type="EMBL" id="AWN42896.1"/>
    </source>
</evidence>
<gene>
    <name evidence="6" type="ORF">DK389_23340</name>
</gene>
<dbReference type="Pfam" id="PF12625">
    <property type="entry name" value="Arabinose_bd"/>
    <property type="match status" value="1"/>
</dbReference>
<dbReference type="InterPro" id="IPR032687">
    <property type="entry name" value="AraC-type_N"/>
</dbReference>
<dbReference type="PANTHER" id="PTHR47894:SF4">
    <property type="entry name" value="HTH-TYPE TRANSCRIPTIONAL REGULATOR GADX"/>
    <property type="match status" value="1"/>
</dbReference>
<feature type="region of interest" description="Disordered" evidence="4">
    <location>
        <begin position="354"/>
        <end position="394"/>
    </location>
</feature>
<keyword evidence="7" id="KW-1185">Reference proteome</keyword>
<dbReference type="Gene3D" id="1.10.10.60">
    <property type="entry name" value="Homeodomain-like"/>
    <property type="match status" value="1"/>
</dbReference>
<dbReference type="OrthoDB" id="9805730at2"/>
<keyword evidence="2" id="KW-0238">DNA-binding</keyword>
<evidence type="ECO:0000256" key="3">
    <source>
        <dbReference type="ARBA" id="ARBA00023163"/>
    </source>
</evidence>
<dbReference type="PANTHER" id="PTHR47894">
    <property type="entry name" value="HTH-TYPE TRANSCRIPTIONAL REGULATOR GADX"/>
    <property type="match status" value="1"/>
</dbReference>
<dbReference type="PROSITE" id="PS01124">
    <property type="entry name" value="HTH_ARAC_FAMILY_2"/>
    <property type="match status" value="1"/>
</dbReference>
<feature type="compositionally biased region" description="Basic and acidic residues" evidence="4">
    <location>
        <begin position="360"/>
        <end position="381"/>
    </location>
</feature>
<organism evidence="6 7">
    <name type="scientific">Methylobacterium durans</name>
    <dbReference type="NCBI Taxonomy" id="2202825"/>
    <lineage>
        <taxon>Bacteria</taxon>
        <taxon>Pseudomonadati</taxon>
        <taxon>Pseudomonadota</taxon>
        <taxon>Alphaproteobacteria</taxon>
        <taxon>Hyphomicrobiales</taxon>
        <taxon>Methylobacteriaceae</taxon>
        <taxon>Methylobacterium</taxon>
    </lineage>
</organism>
<dbReference type="Proteomes" id="UP000245926">
    <property type="component" value="Chromosome"/>
</dbReference>
<accession>A0A2U8WC52</accession>
<dbReference type="InterPro" id="IPR009057">
    <property type="entry name" value="Homeodomain-like_sf"/>
</dbReference>
<keyword evidence="1" id="KW-0805">Transcription regulation</keyword>
<evidence type="ECO:0000259" key="5">
    <source>
        <dbReference type="PROSITE" id="PS01124"/>
    </source>
</evidence>
<evidence type="ECO:0000313" key="7">
    <source>
        <dbReference type="Proteomes" id="UP000245926"/>
    </source>
</evidence>
<evidence type="ECO:0000256" key="1">
    <source>
        <dbReference type="ARBA" id="ARBA00023015"/>
    </source>
</evidence>